<name>A0A423Q669_9GAMM</name>
<accession>A0A423Q669</accession>
<comment type="caution">
    <text evidence="1">The sequence shown here is derived from an EMBL/GenBank/DDBJ whole genome shotgun (WGS) entry which is preliminary data.</text>
</comment>
<dbReference type="EMBL" id="AYKF01000035">
    <property type="protein sequence ID" value="ROO35177.1"/>
    <property type="molecule type" value="Genomic_DNA"/>
</dbReference>
<dbReference type="InterPro" id="IPR010287">
    <property type="entry name" value="DUF892_YciF-like"/>
</dbReference>
<dbReference type="Pfam" id="PF05974">
    <property type="entry name" value="DUF892"/>
    <property type="match status" value="1"/>
</dbReference>
<dbReference type="InterPro" id="IPR009078">
    <property type="entry name" value="Ferritin-like_SF"/>
</dbReference>
<dbReference type="OrthoDB" id="7273732at2"/>
<dbReference type="AlphaFoldDB" id="A0A423Q669"/>
<dbReference type="Proteomes" id="UP000285123">
    <property type="component" value="Unassembled WGS sequence"/>
</dbReference>
<dbReference type="Gene3D" id="1.20.1260.10">
    <property type="match status" value="1"/>
</dbReference>
<dbReference type="SUPFAM" id="SSF47240">
    <property type="entry name" value="Ferritin-like"/>
    <property type="match status" value="1"/>
</dbReference>
<proteinExistence type="predicted"/>
<organism evidence="1 2">
    <name type="scientific">Salinisphaera orenii YIM 95161</name>
    <dbReference type="NCBI Taxonomy" id="1051139"/>
    <lineage>
        <taxon>Bacteria</taxon>
        <taxon>Pseudomonadati</taxon>
        <taxon>Pseudomonadota</taxon>
        <taxon>Gammaproteobacteria</taxon>
        <taxon>Salinisphaerales</taxon>
        <taxon>Salinisphaeraceae</taxon>
        <taxon>Salinisphaera</taxon>
    </lineage>
</organism>
<dbReference type="InterPro" id="IPR012347">
    <property type="entry name" value="Ferritin-like"/>
</dbReference>
<dbReference type="RefSeq" id="WP_123589868.1">
    <property type="nucleotide sequence ID" value="NZ_AYKF01000035.1"/>
</dbReference>
<sequence length="162" mass="17493">MSVTTPRERLIEWLKEAHAMARHGETMLSARADDLRSYPQLAERLAAHATQTQAQATRIADCLDELGEDTSSVRDLASRLSAAGHSLGTRVAGEQAVQAHAASLAFEHYEIANYRALVAAAQAADAPAVKSLCEAILTEQRTMADWLESHLDATTAAFLEHG</sequence>
<evidence type="ECO:0000313" key="1">
    <source>
        <dbReference type="EMBL" id="ROO35177.1"/>
    </source>
</evidence>
<protein>
    <submittedName>
        <fullName evidence="1">Uncharacterized protein</fullName>
    </submittedName>
</protein>
<gene>
    <name evidence="1" type="ORF">SAHL_02695</name>
</gene>
<evidence type="ECO:0000313" key="2">
    <source>
        <dbReference type="Proteomes" id="UP000285123"/>
    </source>
</evidence>
<reference evidence="1 2" key="1">
    <citation type="submission" date="2013-10" db="EMBL/GenBank/DDBJ databases">
        <title>Salinisphaera halophila YIM 95161 Genome Sequencing.</title>
        <authorList>
            <person name="Lai Q."/>
            <person name="Li C."/>
            <person name="Shao Z."/>
        </authorList>
    </citation>
    <scope>NUCLEOTIDE SEQUENCE [LARGE SCALE GENOMIC DNA]</scope>
    <source>
        <strain evidence="1 2">YIM 95161</strain>
    </source>
</reference>